<evidence type="ECO:0000313" key="9">
    <source>
        <dbReference type="Proteomes" id="UP000198440"/>
    </source>
</evidence>
<feature type="transmembrane region" description="Helical" evidence="6">
    <location>
        <begin position="100"/>
        <end position="117"/>
    </location>
</feature>
<feature type="transmembrane region" description="Helical" evidence="6">
    <location>
        <begin position="265"/>
        <end position="283"/>
    </location>
</feature>
<feature type="domain" description="EamA" evidence="7">
    <location>
        <begin position="6"/>
        <end position="140"/>
    </location>
</feature>
<comment type="subcellular location">
    <subcellularLocation>
        <location evidence="1">Membrane</location>
        <topology evidence="1">Multi-pass membrane protein</topology>
    </subcellularLocation>
</comment>
<feature type="transmembrane region" description="Helical" evidence="6">
    <location>
        <begin position="243"/>
        <end position="259"/>
    </location>
</feature>
<organism evidence="8 9">
    <name type="scientific">Antarctobacter heliothermus</name>
    <dbReference type="NCBI Taxonomy" id="74033"/>
    <lineage>
        <taxon>Bacteria</taxon>
        <taxon>Pseudomonadati</taxon>
        <taxon>Pseudomonadota</taxon>
        <taxon>Alphaproteobacteria</taxon>
        <taxon>Rhodobacterales</taxon>
        <taxon>Roseobacteraceae</taxon>
        <taxon>Antarctobacter</taxon>
    </lineage>
</organism>
<evidence type="ECO:0000256" key="3">
    <source>
        <dbReference type="ARBA" id="ARBA00022692"/>
    </source>
</evidence>
<name>A0A239F6T7_9RHOB</name>
<dbReference type="Pfam" id="PF00892">
    <property type="entry name" value="EamA"/>
    <property type="match status" value="2"/>
</dbReference>
<comment type="similarity">
    <text evidence="2">Belongs to the drug/metabolite transporter (DMT) superfamily. 10 TMS drug/metabolite exporter (DME) (TC 2.A.7.3) family.</text>
</comment>
<keyword evidence="3 6" id="KW-0812">Transmembrane</keyword>
<keyword evidence="5 6" id="KW-0472">Membrane</keyword>
<feature type="transmembrane region" description="Helical" evidence="6">
    <location>
        <begin position="7"/>
        <end position="25"/>
    </location>
</feature>
<evidence type="ECO:0000313" key="8">
    <source>
        <dbReference type="EMBL" id="SNS51882.1"/>
    </source>
</evidence>
<dbReference type="PANTHER" id="PTHR22911">
    <property type="entry name" value="ACYL-MALONYL CONDENSING ENZYME-RELATED"/>
    <property type="match status" value="1"/>
</dbReference>
<keyword evidence="4 6" id="KW-1133">Transmembrane helix</keyword>
<proteinExistence type="inferred from homology"/>
<feature type="transmembrane region" description="Helical" evidence="6">
    <location>
        <begin position="76"/>
        <end position="94"/>
    </location>
</feature>
<dbReference type="GO" id="GO:0016020">
    <property type="term" value="C:membrane"/>
    <property type="evidence" value="ECO:0007669"/>
    <property type="project" value="UniProtKB-SubCell"/>
</dbReference>
<evidence type="ECO:0000256" key="6">
    <source>
        <dbReference type="SAM" id="Phobius"/>
    </source>
</evidence>
<sequence>MTDNQRGALYMILAMLGFGIEDAFFKSATGSGGITPGMGTLQFGLLAMALYALYARLSGVPVWTRDYLRRGLLVRTAFEITGRLFFALSLAYTPLSTTSAILQAAPLFVMLGAAVVLKERIGPRRWAAMAVGFLGVLLIVRPSPSGIEANAVLALLGMIGFAGRDLATRTAPMHVHAAQLGVLGFAVVSVAGLVILAFEPGAPTLPTPWAAALICGTALCGVAGYTAMTFAMRTGEVGVVAPFRYSRLIVALILAYTLFGERPDTMTLAGAALIVGAGIYSLLRERRAHGQTSVTPRHR</sequence>
<dbReference type="InterPro" id="IPR000620">
    <property type="entry name" value="EamA_dom"/>
</dbReference>
<feature type="transmembrane region" description="Helical" evidence="6">
    <location>
        <begin position="210"/>
        <end position="231"/>
    </location>
</feature>
<feature type="transmembrane region" description="Helical" evidence="6">
    <location>
        <begin position="37"/>
        <end position="55"/>
    </location>
</feature>
<dbReference type="SUPFAM" id="SSF103481">
    <property type="entry name" value="Multidrug resistance efflux transporter EmrE"/>
    <property type="match status" value="2"/>
</dbReference>
<protein>
    <submittedName>
        <fullName evidence="8">Permease of the drug/metabolite transporter (DMT) superfamily</fullName>
    </submittedName>
</protein>
<feature type="transmembrane region" description="Helical" evidence="6">
    <location>
        <begin position="126"/>
        <end position="143"/>
    </location>
</feature>
<dbReference type="EMBL" id="FZON01000018">
    <property type="protein sequence ID" value="SNS51882.1"/>
    <property type="molecule type" value="Genomic_DNA"/>
</dbReference>
<evidence type="ECO:0000256" key="5">
    <source>
        <dbReference type="ARBA" id="ARBA00023136"/>
    </source>
</evidence>
<feature type="domain" description="EamA" evidence="7">
    <location>
        <begin position="152"/>
        <end position="277"/>
    </location>
</feature>
<feature type="transmembrane region" description="Helical" evidence="6">
    <location>
        <begin position="149"/>
        <end position="167"/>
    </location>
</feature>
<dbReference type="OrthoDB" id="7165334at2"/>
<feature type="transmembrane region" description="Helical" evidence="6">
    <location>
        <begin position="179"/>
        <end position="198"/>
    </location>
</feature>
<dbReference type="AlphaFoldDB" id="A0A239F6T7"/>
<evidence type="ECO:0000256" key="2">
    <source>
        <dbReference type="ARBA" id="ARBA00009853"/>
    </source>
</evidence>
<evidence type="ECO:0000256" key="1">
    <source>
        <dbReference type="ARBA" id="ARBA00004141"/>
    </source>
</evidence>
<dbReference type="InterPro" id="IPR037185">
    <property type="entry name" value="EmrE-like"/>
</dbReference>
<gene>
    <name evidence="8" type="ORF">SAMN04488078_101854</name>
</gene>
<dbReference type="Gene3D" id="1.10.3730.20">
    <property type="match status" value="2"/>
</dbReference>
<evidence type="ECO:0000259" key="7">
    <source>
        <dbReference type="Pfam" id="PF00892"/>
    </source>
</evidence>
<dbReference type="PANTHER" id="PTHR22911:SF6">
    <property type="entry name" value="SOLUTE CARRIER FAMILY 35 MEMBER G1"/>
    <property type="match status" value="1"/>
</dbReference>
<evidence type="ECO:0000256" key="4">
    <source>
        <dbReference type="ARBA" id="ARBA00022989"/>
    </source>
</evidence>
<reference evidence="8 9" key="1">
    <citation type="submission" date="2017-06" db="EMBL/GenBank/DDBJ databases">
        <authorList>
            <person name="Kim H.J."/>
            <person name="Triplett B.A."/>
        </authorList>
    </citation>
    <scope>NUCLEOTIDE SEQUENCE [LARGE SCALE GENOMIC DNA]</scope>
    <source>
        <strain evidence="8 9">DSM 11445</strain>
    </source>
</reference>
<dbReference type="RefSeq" id="WP_089277978.1">
    <property type="nucleotide sequence ID" value="NZ_FZON01000018.1"/>
</dbReference>
<accession>A0A239F6T7</accession>
<dbReference type="Proteomes" id="UP000198440">
    <property type="component" value="Unassembled WGS sequence"/>
</dbReference>